<dbReference type="Pfam" id="PF09493">
    <property type="entry name" value="DUF2389"/>
    <property type="match status" value="1"/>
</dbReference>
<name>A0A364NQB3_9GAMM</name>
<dbReference type="AlphaFoldDB" id="A0A364NQB3"/>
<organism evidence="1 2">
    <name type="scientific">Nitrincola tibetensis</name>
    <dbReference type="NCBI Taxonomy" id="2219697"/>
    <lineage>
        <taxon>Bacteria</taxon>
        <taxon>Pseudomonadati</taxon>
        <taxon>Pseudomonadota</taxon>
        <taxon>Gammaproteobacteria</taxon>
        <taxon>Oceanospirillales</taxon>
        <taxon>Oceanospirillaceae</taxon>
        <taxon>Nitrincola</taxon>
    </lineage>
</organism>
<keyword evidence="2" id="KW-1185">Reference proteome</keyword>
<comment type="caution">
    <text evidence="1">The sequence shown here is derived from an EMBL/GenBank/DDBJ whole genome shotgun (WGS) entry which is preliminary data.</text>
</comment>
<dbReference type="InterPro" id="IPR012663">
    <property type="entry name" value="CHP02450_Tryp"/>
</dbReference>
<evidence type="ECO:0000313" key="2">
    <source>
        <dbReference type="Proteomes" id="UP000250744"/>
    </source>
</evidence>
<dbReference type="EMBL" id="QKRX01000002">
    <property type="protein sequence ID" value="RAU19298.1"/>
    <property type="molecule type" value="Genomic_DNA"/>
</dbReference>
<accession>A0A364NQB3</accession>
<dbReference type="NCBIfam" id="TIGR02450">
    <property type="entry name" value="TIGR02450 family Trp-rich protein"/>
    <property type="match status" value="1"/>
</dbReference>
<sequence length="71" mass="8498">MNKLNPEKLLNSKWTAVSPQNKEKHFIVIELIRDENERVHACVLEAVMTKNTYPMPWQNLKNHDIWQLGWK</sequence>
<protein>
    <submittedName>
        <fullName evidence="1">TIGR02450 family Trp-rich protein</fullName>
    </submittedName>
</protein>
<dbReference type="RefSeq" id="WP_112157495.1">
    <property type="nucleotide sequence ID" value="NZ_QKRX01000002.1"/>
</dbReference>
<gene>
    <name evidence="1" type="ORF">DN062_03295</name>
</gene>
<reference evidence="1 2" key="1">
    <citation type="submission" date="2018-06" db="EMBL/GenBank/DDBJ databases">
        <title>Nitrincola tibetense sp. nov., isolated from Lake XuguoCo on Tibetan Plateau.</title>
        <authorList>
            <person name="Xing P."/>
        </authorList>
    </citation>
    <scope>NUCLEOTIDE SEQUENCE [LARGE SCALE GENOMIC DNA]</scope>
    <source>
        <strain evidence="2">xg18</strain>
    </source>
</reference>
<evidence type="ECO:0000313" key="1">
    <source>
        <dbReference type="EMBL" id="RAU19298.1"/>
    </source>
</evidence>
<dbReference type="OrthoDB" id="5592973at2"/>
<dbReference type="Proteomes" id="UP000250744">
    <property type="component" value="Unassembled WGS sequence"/>
</dbReference>
<proteinExistence type="predicted"/>